<dbReference type="PROSITE" id="PS50878">
    <property type="entry name" value="RT_POL"/>
    <property type="match status" value="1"/>
</dbReference>
<dbReference type="InterPro" id="IPR000123">
    <property type="entry name" value="Reverse_transcriptase_msDNA"/>
</dbReference>
<comment type="similarity">
    <text evidence="8">Belongs to the bacterial reverse transcriptase family.</text>
</comment>
<dbReference type="InterPro" id="IPR000477">
    <property type="entry name" value="RT_dom"/>
</dbReference>
<dbReference type="PANTHER" id="PTHR34047">
    <property type="entry name" value="NUCLEAR INTRON MATURASE 1, MITOCHONDRIAL-RELATED"/>
    <property type="match status" value="1"/>
</dbReference>
<dbReference type="GO" id="GO:0051607">
    <property type="term" value="P:defense response to virus"/>
    <property type="evidence" value="ECO:0007669"/>
    <property type="project" value="UniProtKB-KW"/>
</dbReference>
<keyword evidence="12" id="KW-1185">Reference proteome</keyword>
<evidence type="ECO:0000256" key="7">
    <source>
        <dbReference type="ARBA" id="ARBA00023118"/>
    </source>
</evidence>
<comment type="caution">
    <text evidence="11">The sequence shown here is derived from an EMBL/GenBank/DDBJ whole genome shotgun (WGS) entry which is preliminary data.</text>
</comment>
<evidence type="ECO:0000256" key="5">
    <source>
        <dbReference type="ARBA" id="ARBA00022842"/>
    </source>
</evidence>
<keyword evidence="5" id="KW-0460">Magnesium</keyword>
<evidence type="ECO:0000313" key="11">
    <source>
        <dbReference type="EMBL" id="MXR70309.1"/>
    </source>
</evidence>
<keyword evidence="2" id="KW-0808">Transferase</keyword>
<evidence type="ECO:0000256" key="2">
    <source>
        <dbReference type="ARBA" id="ARBA00022679"/>
    </source>
</evidence>
<accession>A0A6L7I158</accession>
<evidence type="ECO:0000256" key="1">
    <source>
        <dbReference type="ARBA" id="ARBA00012493"/>
    </source>
</evidence>
<evidence type="ECO:0000259" key="10">
    <source>
        <dbReference type="PROSITE" id="PS50878"/>
    </source>
</evidence>
<evidence type="ECO:0000256" key="3">
    <source>
        <dbReference type="ARBA" id="ARBA00022695"/>
    </source>
</evidence>
<comment type="catalytic activity">
    <reaction evidence="9">
        <text>DNA(n) + a 2'-deoxyribonucleoside 5'-triphosphate = DNA(n+1) + diphosphate</text>
        <dbReference type="Rhea" id="RHEA:22508"/>
        <dbReference type="Rhea" id="RHEA-COMP:17339"/>
        <dbReference type="Rhea" id="RHEA-COMP:17340"/>
        <dbReference type="ChEBI" id="CHEBI:33019"/>
        <dbReference type="ChEBI" id="CHEBI:61560"/>
        <dbReference type="ChEBI" id="CHEBI:173112"/>
        <dbReference type="EC" id="2.7.7.49"/>
    </reaction>
</comment>
<dbReference type="PANTHER" id="PTHR34047:SF7">
    <property type="entry name" value="RNA-DIRECTED DNA POLYMERASE"/>
    <property type="match status" value="1"/>
</dbReference>
<dbReference type="EMBL" id="WRPA01000017">
    <property type="protein sequence ID" value="MXR70309.1"/>
    <property type="molecule type" value="Genomic_DNA"/>
</dbReference>
<sequence length="316" mass="35582">MKAAPLLISFHELGSYIEALPESQKRRYADEISKLAEAKLPPVVSPYCLAILFGYSREFIHAMSKQQHKFYRTFTIHKGRKRRTIQAPKVALKVIQKWIGYHLCQAIQRPEHVFGFIPGCSAKMAAEQHCNALWVYSIDIKDFFPSISDELVESALQELGYSEMGSKLITSLCCFNGVLAQGSPASPTLSNLIMIKVDDDLRKLSEELNISVTRYADDIVFSGKNEFPEGLGGQISNIFQDAGLELNEEKEYFADSRKGQRLKVHGLLVNSDKPRLPKGYRNKVRAYKHLLNSGKVSEGDLKRLLGHVNYANSIES</sequence>
<dbReference type="Pfam" id="PF00078">
    <property type="entry name" value="RVT_1"/>
    <property type="match status" value="1"/>
</dbReference>
<dbReference type="InterPro" id="IPR051083">
    <property type="entry name" value="GrpII_Intron_Splice-Mob/Def"/>
</dbReference>
<organism evidence="11 12">
    <name type="scientific">Shewanella insulae</name>
    <dbReference type="NCBI Taxonomy" id="2681496"/>
    <lineage>
        <taxon>Bacteria</taxon>
        <taxon>Pseudomonadati</taxon>
        <taxon>Pseudomonadota</taxon>
        <taxon>Gammaproteobacteria</taxon>
        <taxon>Alteromonadales</taxon>
        <taxon>Shewanellaceae</taxon>
        <taxon>Shewanella</taxon>
    </lineage>
</organism>
<dbReference type="GO" id="GO:0003723">
    <property type="term" value="F:RNA binding"/>
    <property type="evidence" value="ECO:0007669"/>
    <property type="project" value="InterPro"/>
</dbReference>
<proteinExistence type="inferred from homology"/>
<evidence type="ECO:0000256" key="4">
    <source>
        <dbReference type="ARBA" id="ARBA00022723"/>
    </source>
</evidence>
<gene>
    <name evidence="11" type="ORF">GNT65_16750</name>
</gene>
<dbReference type="PRINTS" id="PR00866">
    <property type="entry name" value="RNADNAPOLMS"/>
</dbReference>
<dbReference type="AlphaFoldDB" id="A0A6L7I158"/>
<reference evidence="11 12" key="1">
    <citation type="submission" date="2019-12" db="EMBL/GenBank/DDBJ databases">
        <title>Shewanella insulae sp. nov., isolated from a tidal flat.</title>
        <authorList>
            <person name="Yoon J.-H."/>
        </authorList>
    </citation>
    <scope>NUCLEOTIDE SEQUENCE [LARGE SCALE GENOMIC DNA]</scope>
    <source>
        <strain evidence="11 12">JBTF-M18</strain>
    </source>
</reference>
<dbReference type="InterPro" id="IPR043502">
    <property type="entry name" value="DNA/RNA_pol_sf"/>
</dbReference>
<dbReference type="RefSeq" id="WP_160798266.1">
    <property type="nucleotide sequence ID" value="NZ_WRPA01000017.1"/>
</dbReference>
<dbReference type="GO" id="GO:0003964">
    <property type="term" value="F:RNA-directed DNA polymerase activity"/>
    <property type="evidence" value="ECO:0007669"/>
    <property type="project" value="UniProtKB-KW"/>
</dbReference>
<evidence type="ECO:0000256" key="9">
    <source>
        <dbReference type="ARBA" id="ARBA00048173"/>
    </source>
</evidence>
<dbReference type="EC" id="2.7.7.49" evidence="1"/>
<feature type="domain" description="Reverse transcriptase" evidence="10">
    <location>
        <begin position="1"/>
        <end position="269"/>
    </location>
</feature>
<keyword evidence="7" id="KW-0051">Antiviral defense</keyword>
<evidence type="ECO:0000256" key="6">
    <source>
        <dbReference type="ARBA" id="ARBA00022918"/>
    </source>
</evidence>
<keyword evidence="4" id="KW-0479">Metal-binding</keyword>
<dbReference type="SUPFAM" id="SSF56672">
    <property type="entry name" value="DNA/RNA polymerases"/>
    <property type="match status" value="1"/>
</dbReference>
<keyword evidence="6" id="KW-0695">RNA-directed DNA polymerase</keyword>
<dbReference type="CDD" id="cd03487">
    <property type="entry name" value="RT_Bac_retron_II"/>
    <property type="match status" value="1"/>
</dbReference>
<evidence type="ECO:0000313" key="12">
    <source>
        <dbReference type="Proteomes" id="UP000474778"/>
    </source>
</evidence>
<name>A0A6L7I158_9GAMM</name>
<dbReference type="Proteomes" id="UP000474778">
    <property type="component" value="Unassembled WGS sequence"/>
</dbReference>
<evidence type="ECO:0000256" key="8">
    <source>
        <dbReference type="ARBA" id="ARBA00034120"/>
    </source>
</evidence>
<keyword evidence="3" id="KW-0548">Nucleotidyltransferase</keyword>
<protein>
    <recommendedName>
        <fullName evidence="1">RNA-directed DNA polymerase</fullName>
        <ecNumber evidence="1">2.7.7.49</ecNumber>
    </recommendedName>
</protein>
<dbReference type="GO" id="GO:0046872">
    <property type="term" value="F:metal ion binding"/>
    <property type="evidence" value="ECO:0007669"/>
    <property type="project" value="UniProtKB-KW"/>
</dbReference>